<gene>
    <name evidence="1" type="ORF">BDN72DRAFT_863602</name>
</gene>
<dbReference type="Proteomes" id="UP000308600">
    <property type="component" value="Unassembled WGS sequence"/>
</dbReference>
<reference evidence="1 2" key="1">
    <citation type="journal article" date="2019" name="Nat. Ecol. Evol.">
        <title>Megaphylogeny resolves global patterns of mushroom evolution.</title>
        <authorList>
            <person name="Varga T."/>
            <person name="Krizsan K."/>
            <person name="Foldi C."/>
            <person name="Dima B."/>
            <person name="Sanchez-Garcia M."/>
            <person name="Sanchez-Ramirez S."/>
            <person name="Szollosi G.J."/>
            <person name="Szarkandi J.G."/>
            <person name="Papp V."/>
            <person name="Albert L."/>
            <person name="Andreopoulos W."/>
            <person name="Angelini C."/>
            <person name="Antonin V."/>
            <person name="Barry K.W."/>
            <person name="Bougher N.L."/>
            <person name="Buchanan P."/>
            <person name="Buyck B."/>
            <person name="Bense V."/>
            <person name="Catcheside P."/>
            <person name="Chovatia M."/>
            <person name="Cooper J."/>
            <person name="Damon W."/>
            <person name="Desjardin D."/>
            <person name="Finy P."/>
            <person name="Geml J."/>
            <person name="Haridas S."/>
            <person name="Hughes K."/>
            <person name="Justo A."/>
            <person name="Karasinski D."/>
            <person name="Kautmanova I."/>
            <person name="Kiss B."/>
            <person name="Kocsube S."/>
            <person name="Kotiranta H."/>
            <person name="LaButti K.M."/>
            <person name="Lechner B.E."/>
            <person name="Liimatainen K."/>
            <person name="Lipzen A."/>
            <person name="Lukacs Z."/>
            <person name="Mihaltcheva S."/>
            <person name="Morgado L.N."/>
            <person name="Niskanen T."/>
            <person name="Noordeloos M.E."/>
            <person name="Ohm R.A."/>
            <person name="Ortiz-Santana B."/>
            <person name="Ovrebo C."/>
            <person name="Racz N."/>
            <person name="Riley R."/>
            <person name="Savchenko A."/>
            <person name="Shiryaev A."/>
            <person name="Soop K."/>
            <person name="Spirin V."/>
            <person name="Szebenyi C."/>
            <person name="Tomsovsky M."/>
            <person name="Tulloss R.E."/>
            <person name="Uehling J."/>
            <person name="Grigoriev I.V."/>
            <person name="Vagvolgyi C."/>
            <person name="Papp T."/>
            <person name="Martin F.M."/>
            <person name="Miettinen O."/>
            <person name="Hibbett D.S."/>
            <person name="Nagy L.G."/>
        </authorList>
    </citation>
    <scope>NUCLEOTIDE SEQUENCE [LARGE SCALE GENOMIC DNA]</scope>
    <source>
        <strain evidence="1 2">NL-1719</strain>
    </source>
</reference>
<name>A0ACD3A9D8_9AGAR</name>
<dbReference type="EMBL" id="ML208660">
    <property type="protein sequence ID" value="TFK61432.1"/>
    <property type="molecule type" value="Genomic_DNA"/>
</dbReference>
<evidence type="ECO:0000313" key="1">
    <source>
        <dbReference type="EMBL" id="TFK61432.1"/>
    </source>
</evidence>
<accession>A0ACD3A9D8</accession>
<proteinExistence type="predicted"/>
<organism evidence="1 2">
    <name type="scientific">Pluteus cervinus</name>
    <dbReference type="NCBI Taxonomy" id="181527"/>
    <lineage>
        <taxon>Eukaryota</taxon>
        <taxon>Fungi</taxon>
        <taxon>Dikarya</taxon>
        <taxon>Basidiomycota</taxon>
        <taxon>Agaricomycotina</taxon>
        <taxon>Agaricomycetes</taxon>
        <taxon>Agaricomycetidae</taxon>
        <taxon>Agaricales</taxon>
        <taxon>Pluteineae</taxon>
        <taxon>Pluteaceae</taxon>
        <taxon>Pluteus</taxon>
    </lineage>
</organism>
<keyword evidence="2" id="KW-1185">Reference proteome</keyword>
<evidence type="ECO:0000313" key="2">
    <source>
        <dbReference type="Proteomes" id="UP000308600"/>
    </source>
</evidence>
<protein>
    <submittedName>
        <fullName evidence="1">Uncharacterized protein</fullName>
    </submittedName>
</protein>
<sequence length="148" mass="16788">MPKKPQERDSTSQDVQKILRVEKKNYRRLAGIRKTPRSTAEVAAEKGAKEQKKLQQAEKKEQQREELAKLEKDLLENAKCGDVDANLATFRVQKSQKKGLGADDTLHADVLMAELNVQDEPAHGEDADLEDNEEEVPAKRSPRRQMDI</sequence>